<evidence type="ECO:0000256" key="1">
    <source>
        <dbReference type="ARBA" id="ARBA00010996"/>
    </source>
</evidence>
<dbReference type="RefSeq" id="WP_089383412.1">
    <property type="nucleotide sequence ID" value="NZ_FZNQ01000001.1"/>
</dbReference>
<dbReference type="Gene3D" id="3.40.30.10">
    <property type="entry name" value="Glutaredoxin"/>
    <property type="match status" value="1"/>
</dbReference>
<dbReference type="SUPFAM" id="SSF52833">
    <property type="entry name" value="Thioredoxin-like"/>
    <property type="match status" value="1"/>
</dbReference>
<dbReference type="GO" id="GO:0046872">
    <property type="term" value="F:metal ion binding"/>
    <property type="evidence" value="ECO:0007669"/>
    <property type="project" value="UniProtKB-KW"/>
</dbReference>
<protein>
    <submittedName>
        <fullName evidence="4">Protein SCO1/2</fullName>
    </submittedName>
</protein>
<evidence type="ECO:0000256" key="3">
    <source>
        <dbReference type="PIRSR" id="PIRSR603782-2"/>
    </source>
</evidence>
<evidence type="ECO:0000256" key="2">
    <source>
        <dbReference type="PIRSR" id="PIRSR603782-1"/>
    </source>
</evidence>
<feature type="binding site" evidence="2">
    <location>
        <position position="187"/>
    </location>
    <ligand>
        <name>Cu cation</name>
        <dbReference type="ChEBI" id="CHEBI:23378"/>
    </ligand>
</feature>
<dbReference type="InterPro" id="IPR036249">
    <property type="entry name" value="Thioredoxin-like_sf"/>
</dbReference>
<keyword evidence="5" id="KW-1185">Reference proteome</keyword>
<feature type="binding site" evidence="2">
    <location>
        <position position="88"/>
    </location>
    <ligand>
        <name>Cu cation</name>
        <dbReference type="ChEBI" id="CHEBI:23378"/>
    </ligand>
</feature>
<comment type="similarity">
    <text evidence="1">Belongs to the SCO1/2 family.</text>
</comment>
<evidence type="ECO:0000313" key="5">
    <source>
        <dbReference type="Proteomes" id="UP000198397"/>
    </source>
</evidence>
<organism evidence="4 5">
    <name type="scientific">Halorubrum vacuolatum</name>
    <name type="common">Natronobacterium vacuolatum</name>
    <dbReference type="NCBI Taxonomy" id="63740"/>
    <lineage>
        <taxon>Archaea</taxon>
        <taxon>Methanobacteriati</taxon>
        <taxon>Methanobacteriota</taxon>
        <taxon>Stenosarchaea group</taxon>
        <taxon>Halobacteria</taxon>
        <taxon>Halobacteriales</taxon>
        <taxon>Haloferacaceae</taxon>
        <taxon>Halorubrum</taxon>
    </lineage>
</organism>
<dbReference type="Pfam" id="PF02630">
    <property type="entry name" value="SCO1-SenC"/>
    <property type="match status" value="1"/>
</dbReference>
<dbReference type="InterPro" id="IPR003782">
    <property type="entry name" value="SCO1/SenC"/>
</dbReference>
<name>A0A238UVI1_HALVU</name>
<gene>
    <name evidence="4" type="ORF">SAMN06264855_101461</name>
</gene>
<feature type="binding site" evidence="2">
    <location>
        <position position="92"/>
    </location>
    <ligand>
        <name>Cu cation</name>
        <dbReference type="ChEBI" id="CHEBI:23378"/>
    </ligand>
</feature>
<sequence>MDRRRLLGGMGAATATLLAGCSAVLDDGPEGVVLGEQSDQVAESEALAYPAYGQSLPSIELEDPLNGEVIDVKSIDRTMILTAIFTYCPAECGILLNQLAGVQGMIDEAGLTDDVAFLPITFDPERDDAEALADNAETIGADLSLGNWHYLRPETPEEAESLVAEEMGIGFERTTESDRLEDYDFAHPVVTFLANPDAVVERTYRGENIDRNRVVEDTEAVVEAFTDRE</sequence>
<dbReference type="EMBL" id="FZNQ01000001">
    <property type="protein sequence ID" value="SNR26235.1"/>
    <property type="molecule type" value="Genomic_DNA"/>
</dbReference>
<feature type="disulfide bond" description="Redox-active" evidence="3">
    <location>
        <begin position="88"/>
        <end position="92"/>
    </location>
</feature>
<dbReference type="OrthoDB" id="27579at2157"/>
<evidence type="ECO:0000313" key="4">
    <source>
        <dbReference type="EMBL" id="SNR26235.1"/>
    </source>
</evidence>
<keyword evidence="2" id="KW-0186">Copper</keyword>
<dbReference type="AlphaFoldDB" id="A0A238UVI1"/>
<keyword evidence="2" id="KW-0479">Metal-binding</keyword>
<dbReference type="CDD" id="cd02968">
    <property type="entry name" value="SCO"/>
    <property type="match status" value="1"/>
</dbReference>
<accession>A0A238UVI1</accession>
<reference evidence="4 5" key="1">
    <citation type="submission" date="2017-06" db="EMBL/GenBank/DDBJ databases">
        <authorList>
            <person name="Kim H.J."/>
            <person name="Triplett B.A."/>
        </authorList>
    </citation>
    <scope>NUCLEOTIDE SEQUENCE [LARGE SCALE GENOMIC DNA]</scope>
    <source>
        <strain evidence="4 5">DSM 8800</strain>
    </source>
</reference>
<dbReference type="PROSITE" id="PS51257">
    <property type="entry name" value="PROKAR_LIPOPROTEIN"/>
    <property type="match status" value="1"/>
</dbReference>
<keyword evidence="3" id="KW-1015">Disulfide bond</keyword>
<proteinExistence type="inferred from homology"/>
<dbReference type="Proteomes" id="UP000198397">
    <property type="component" value="Unassembled WGS sequence"/>
</dbReference>